<dbReference type="OrthoDB" id="4759936at2"/>
<dbReference type="PROSITE" id="PS50943">
    <property type="entry name" value="HTH_CROC1"/>
    <property type="match status" value="1"/>
</dbReference>
<evidence type="ECO:0000256" key="1">
    <source>
        <dbReference type="ARBA" id="ARBA00022857"/>
    </source>
</evidence>
<evidence type="ECO:0000313" key="4">
    <source>
        <dbReference type="EMBL" id="EHJ62431.1"/>
    </source>
</evidence>
<dbReference type="KEGG" id="npn:JI59_17300"/>
<gene>
    <name evidence="4" type="ORF">NSU_0562</name>
</gene>
<dbReference type="STRING" id="1088721.JI59_17300"/>
<dbReference type="SUPFAM" id="SSF51735">
    <property type="entry name" value="NAD(P)-binding Rossmann-fold domains"/>
    <property type="match status" value="1"/>
</dbReference>
<dbReference type="InterPro" id="IPR036291">
    <property type="entry name" value="NAD(P)-bd_dom_sf"/>
</dbReference>
<dbReference type="AlphaFoldDB" id="G6E891"/>
<evidence type="ECO:0000313" key="5">
    <source>
        <dbReference type="Proteomes" id="UP000004030"/>
    </source>
</evidence>
<protein>
    <recommendedName>
        <fullName evidence="3">HTH cro/C1-type domain-containing protein</fullName>
    </recommendedName>
</protein>
<dbReference type="InterPro" id="IPR001387">
    <property type="entry name" value="Cro/C1-type_HTH"/>
</dbReference>
<dbReference type="InterPro" id="IPR000846">
    <property type="entry name" value="DapB_N"/>
</dbReference>
<dbReference type="EMBL" id="AGFM01000008">
    <property type="protein sequence ID" value="EHJ62431.1"/>
    <property type="molecule type" value="Genomic_DNA"/>
</dbReference>
<organism evidence="4 5">
    <name type="scientific">Novosphingobium pentaromativorans US6-1</name>
    <dbReference type="NCBI Taxonomy" id="1088721"/>
    <lineage>
        <taxon>Bacteria</taxon>
        <taxon>Pseudomonadati</taxon>
        <taxon>Pseudomonadota</taxon>
        <taxon>Alphaproteobacteria</taxon>
        <taxon>Sphingomonadales</taxon>
        <taxon>Sphingomonadaceae</taxon>
        <taxon>Novosphingobium</taxon>
    </lineage>
</organism>
<dbReference type="eggNOG" id="COG3804">
    <property type="taxonomic scope" value="Bacteria"/>
</dbReference>
<dbReference type="Pfam" id="PF01113">
    <property type="entry name" value="DapB_N"/>
    <property type="match status" value="1"/>
</dbReference>
<comment type="caution">
    <text evidence="4">The sequence shown here is derived from an EMBL/GenBank/DDBJ whole genome shotgun (WGS) entry which is preliminary data.</text>
</comment>
<proteinExistence type="predicted"/>
<dbReference type="GO" id="GO:0009089">
    <property type="term" value="P:lysine biosynthetic process via diaminopimelate"/>
    <property type="evidence" value="ECO:0007669"/>
    <property type="project" value="InterPro"/>
</dbReference>
<dbReference type="RefSeq" id="WP_007011479.1">
    <property type="nucleotide sequence ID" value="NZ_AGFM01000008.1"/>
</dbReference>
<accession>G6E891</accession>
<sequence length="356" mass="38446">MTLRVIHCGSGQLGKRALKGICNHPELELVGQFVWSKDKVGIDCGVLAGLDPIGITATDNWDELHALGADCLCDFGRSMPGEHDRWLAHSLPLLERGTNIVNFSAFEFAHPPTAPKDTRAKIETACKAGNSSFFFTGIDPGWATTDLALAALAAADRIDCVRVLELGYFGHYSSQTLRDIFGFGIEPGVTPGMLRDGKLKALWAPTLYQIADALGVEIDDWQTFFEVETLDEDIEAGIGTVKAGTAVVLHFELRAMSGGAPIAIVEHVDSIWRGAGAKWKAPYAPVDLVYRIEVEGSPSFSMEFAFPPDNGEPSACPAMPAVNAIPALCRSPAGLLGPLDIPRYWSRNVRPSARKK</sequence>
<keyword evidence="5" id="KW-1185">Reference proteome</keyword>
<feature type="domain" description="HTH cro/C1-type" evidence="3">
    <location>
        <begin position="206"/>
        <end position="221"/>
    </location>
</feature>
<evidence type="ECO:0000256" key="2">
    <source>
        <dbReference type="ARBA" id="ARBA00023002"/>
    </source>
</evidence>
<reference evidence="4 5" key="1">
    <citation type="journal article" date="2012" name="J. Bacteriol.">
        <title>Genome sequence of benzo(a)pyrene-degrading bacterium Novosphingobium pentaromativorans US6-1.</title>
        <authorList>
            <person name="Luo Y.R."/>
            <person name="Kang S.G."/>
            <person name="Kim S.J."/>
            <person name="Kim M.R."/>
            <person name="Li N."/>
            <person name="Lee J.H."/>
            <person name="Kwon K.K."/>
        </authorList>
    </citation>
    <scope>NUCLEOTIDE SEQUENCE [LARGE SCALE GENOMIC DNA]</scope>
    <source>
        <strain evidence="4 5">US6-1</strain>
    </source>
</reference>
<dbReference type="Gene3D" id="3.40.50.720">
    <property type="entry name" value="NAD(P)-binding Rossmann-like Domain"/>
    <property type="match status" value="1"/>
</dbReference>
<name>G6E891_9SPHN</name>
<dbReference type="GO" id="GO:0008839">
    <property type="term" value="F:4-hydroxy-tetrahydrodipicolinate reductase"/>
    <property type="evidence" value="ECO:0007669"/>
    <property type="project" value="InterPro"/>
</dbReference>
<dbReference type="Proteomes" id="UP000004030">
    <property type="component" value="Unassembled WGS sequence"/>
</dbReference>
<keyword evidence="1" id="KW-0521">NADP</keyword>
<evidence type="ECO:0000259" key="3">
    <source>
        <dbReference type="PROSITE" id="PS50943"/>
    </source>
</evidence>
<dbReference type="PATRIC" id="fig|1088721.3.peg.552"/>
<keyword evidence="2" id="KW-0560">Oxidoreductase</keyword>